<dbReference type="OrthoDB" id="3268903at2"/>
<proteinExistence type="predicted"/>
<dbReference type="NCBIfam" id="TIGR03083">
    <property type="entry name" value="maleylpyruvate isomerase family mycothiol-dependent enzyme"/>
    <property type="match status" value="1"/>
</dbReference>
<dbReference type="SUPFAM" id="SSF109854">
    <property type="entry name" value="DinB/YfiT-like putative metalloenzymes"/>
    <property type="match status" value="1"/>
</dbReference>
<dbReference type="InterPro" id="IPR017517">
    <property type="entry name" value="Maleyloyr_isom"/>
</dbReference>
<sequence length="214" mass="23719">MLGRMSFASAERAKLRDLLLEVGPEAPTLCEGWVTHDLAVHLWLRECRPDASAGMVLGFLNGHLESLTRRQKSRPYESVVREWGSGPGRLSPARLIDVPFNTVEHFVHHEDVRRGGGEVEPRDFSRRVNELLWGYCGRMAPMILRRNPRPVVLEGRGMRPIVAADRRGVAAKGDAVTRVQGEPGEILLWCYGRSAAEVTVEGNEGEGSESSLQG</sequence>
<evidence type="ECO:0008006" key="3">
    <source>
        <dbReference type="Google" id="ProtNLM"/>
    </source>
</evidence>
<name>A0A0Q0UFB0_9CORY</name>
<accession>A0A0Q0UFB0</accession>
<dbReference type="STRING" id="1544416.Cocul_00528"/>
<dbReference type="AlphaFoldDB" id="A0A0Q0UFB0"/>
<evidence type="ECO:0000313" key="1">
    <source>
        <dbReference type="EMBL" id="KQB85389.1"/>
    </source>
</evidence>
<organism evidence="1 2">
    <name type="scientific">Corynebacterium oculi</name>
    <dbReference type="NCBI Taxonomy" id="1544416"/>
    <lineage>
        <taxon>Bacteria</taxon>
        <taxon>Bacillati</taxon>
        <taxon>Actinomycetota</taxon>
        <taxon>Actinomycetes</taxon>
        <taxon>Mycobacteriales</taxon>
        <taxon>Corynebacteriaceae</taxon>
        <taxon>Corynebacterium</taxon>
    </lineage>
</organism>
<dbReference type="InterPro" id="IPR017519">
    <property type="entry name" value="CHP03085"/>
</dbReference>
<dbReference type="Proteomes" id="UP000050517">
    <property type="component" value="Unassembled WGS sequence"/>
</dbReference>
<dbReference type="EMBL" id="LKST01000001">
    <property type="protein sequence ID" value="KQB85389.1"/>
    <property type="molecule type" value="Genomic_DNA"/>
</dbReference>
<reference evidence="1 2" key="1">
    <citation type="submission" date="2015-10" db="EMBL/GenBank/DDBJ databases">
        <title>Corynebacteirum lowii and Corynebacterium oculi species nova, derived from human clinical disease and and emended description of Corynebacterium mastiditis.</title>
        <authorList>
            <person name="Bernard K."/>
            <person name="Pacheco A.L."/>
            <person name="Mcdougall C."/>
            <person name="Burtx T."/>
            <person name="Weibe D."/>
            <person name="Tyler S."/>
            <person name="Olson A.B."/>
            <person name="Cnockaert M."/>
            <person name="Eguchi H."/>
            <person name="Kuwahara T."/>
            <person name="Nakayama-Imaohji H."/>
            <person name="Boudewijins M."/>
            <person name="Van Hoecke F."/>
            <person name="Bernier A.-M."/>
            <person name="Vandamme P."/>
        </authorList>
    </citation>
    <scope>NUCLEOTIDE SEQUENCE [LARGE SCALE GENOMIC DNA]</scope>
    <source>
        <strain evidence="1 2">NML 130210</strain>
    </source>
</reference>
<evidence type="ECO:0000313" key="2">
    <source>
        <dbReference type="Proteomes" id="UP000050517"/>
    </source>
</evidence>
<dbReference type="PATRIC" id="fig|1544416.3.peg.532"/>
<comment type="caution">
    <text evidence="1">The sequence shown here is derived from an EMBL/GenBank/DDBJ whole genome shotgun (WGS) entry which is preliminary data.</text>
</comment>
<dbReference type="NCBIfam" id="TIGR03085">
    <property type="entry name" value="TIGR03085 family metal-binding protein"/>
    <property type="match status" value="1"/>
</dbReference>
<gene>
    <name evidence="1" type="ORF">Cocul_00528</name>
</gene>
<dbReference type="InterPro" id="IPR034660">
    <property type="entry name" value="DinB/YfiT-like"/>
</dbReference>
<protein>
    <recommendedName>
        <fullName evidence="3">Mycothiol-dependent maleylpyruvate isomerase metal-binding domain-containing protein</fullName>
    </recommendedName>
</protein>
<keyword evidence="2" id="KW-1185">Reference proteome</keyword>